<dbReference type="GO" id="GO:0140098">
    <property type="term" value="F:catalytic activity, acting on RNA"/>
    <property type="evidence" value="ECO:0007669"/>
    <property type="project" value="UniProtKB-ARBA"/>
</dbReference>
<name>A0A7M1XJZ2_9SPIR</name>
<dbReference type="Gene3D" id="3.30.2350.10">
    <property type="entry name" value="Pseudouridine synthase"/>
    <property type="match status" value="1"/>
</dbReference>
<dbReference type="EMBL" id="CP031517">
    <property type="protein sequence ID" value="QOS40039.1"/>
    <property type="molecule type" value="Genomic_DNA"/>
</dbReference>
<dbReference type="Pfam" id="PF00849">
    <property type="entry name" value="PseudoU_synth_2"/>
    <property type="match status" value="1"/>
</dbReference>
<protein>
    <submittedName>
        <fullName evidence="3">RNA pseudouridine synthase</fullName>
    </submittedName>
</protein>
<dbReference type="PANTHER" id="PTHR21600">
    <property type="entry name" value="MITOCHONDRIAL RNA PSEUDOURIDINE SYNTHASE"/>
    <property type="match status" value="1"/>
</dbReference>
<feature type="domain" description="Pseudouridine synthase RsuA/RluA-like" evidence="2">
    <location>
        <begin position="56"/>
        <end position="243"/>
    </location>
</feature>
<dbReference type="KEGG" id="trc:DYE49_06060"/>
<dbReference type="InterPro" id="IPR020103">
    <property type="entry name" value="PsdUridine_synth_cat_dom_sf"/>
</dbReference>
<comment type="similarity">
    <text evidence="1">Belongs to the pseudouridine synthase RluA family.</text>
</comment>
<dbReference type="InterPro" id="IPR006145">
    <property type="entry name" value="PsdUridine_synth_RsuA/RluA"/>
</dbReference>
<organism evidence="3 4">
    <name type="scientific">Treponema rectale</name>
    <dbReference type="NCBI Taxonomy" id="744512"/>
    <lineage>
        <taxon>Bacteria</taxon>
        <taxon>Pseudomonadati</taxon>
        <taxon>Spirochaetota</taxon>
        <taxon>Spirochaetia</taxon>
        <taxon>Spirochaetales</taxon>
        <taxon>Treponemataceae</taxon>
        <taxon>Treponema</taxon>
    </lineage>
</organism>
<dbReference type="Proteomes" id="UP000593591">
    <property type="component" value="Chromosome"/>
</dbReference>
<reference evidence="3 4" key="1">
    <citation type="submission" date="2018-08" db="EMBL/GenBank/DDBJ databases">
        <title>The first complete genome of Treponema rectale (CHPAT), a commensal spirochete of the bovine rectum.</title>
        <authorList>
            <person name="Staton G.J."/>
            <person name="Clegg S.R."/>
            <person name="Carter S.D."/>
            <person name="Radford A.D."/>
            <person name="Darby A."/>
            <person name="Hall N."/>
            <person name="Birtles R.J."/>
            <person name="Evans N.J."/>
        </authorList>
    </citation>
    <scope>NUCLEOTIDE SEQUENCE [LARGE SCALE GENOMIC DNA]</scope>
    <source>
        <strain evidence="3 4">CHPA</strain>
    </source>
</reference>
<dbReference type="GO" id="GO:0000455">
    <property type="term" value="P:enzyme-directed rRNA pseudouridine synthesis"/>
    <property type="evidence" value="ECO:0007669"/>
    <property type="project" value="TreeGrafter"/>
</dbReference>
<dbReference type="PANTHER" id="PTHR21600:SF87">
    <property type="entry name" value="RNA PSEUDOURIDYLATE SYNTHASE DOMAIN-CONTAINING PROTEIN 1"/>
    <property type="match status" value="1"/>
</dbReference>
<evidence type="ECO:0000313" key="4">
    <source>
        <dbReference type="Proteomes" id="UP000593591"/>
    </source>
</evidence>
<sequence>MSLLCLKQKLLRDLRKFLPYFIKNTVKLFYQTENCGRSAEMENIRIIAEPSEKNPFAVIYKPRGLASAPLVEGDDSAFTRAAGIFPELKDVHGIKAVEGGLVHRIDTVTDGILVIASTQQSYDSFILQQKEGQFIKEYTALCRYQKNLPEGFPPCTADREKISACMQSRSFFKLSSLFRPFGKKGSAVRPVRTDGVSGRAEQKKAGTKIYTTEILLEKGTDHDVFKATCRITAGYRHQVRCHLCWCGFPVTGDRVYSLSGIEEDFSFTASSLSFLHPVSSERISFSV</sequence>
<accession>A0A7M1XJZ2</accession>
<dbReference type="GO" id="GO:0009982">
    <property type="term" value="F:pseudouridine synthase activity"/>
    <property type="evidence" value="ECO:0007669"/>
    <property type="project" value="InterPro"/>
</dbReference>
<gene>
    <name evidence="3" type="ORF">DYE49_06060</name>
</gene>
<evidence type="ECO:0000259" key="2">
    <source>
        <dbReference type="Pfam" id="PF00849"/>
    </source>
</evidence>
<dbReference type="SUPFAM" id="SSF55120">
    <property type="entry name" value="Pseudouridine synthase"/>
    <property type="match status" value="1"/>
</dbReference>
<evidence type="ECO:0000313" key="3">
    <source>
        <dbReference type="EMBL" id="QOS40039.1"/>
    </source>
</evidence>
<dbReference type="InterPro" id="IPR050188">
    <property type="entry name" value="RluA_PseudoU_synthase"/>
</dbReference>
<evidence type="ECO:0000256" key="1">
    <source>
        <dbReference type="ARBA" id="ARBA00010876"/>
    </source>
</evidence>
<dbReference type="AlphaFoldDB" id="A0A7M1XJZ2"/>
<proteinExistence type="inferred from homology"/>
<dbReference type="GO" id="GO:0003723">
    <property type="term" value="F:RNA binding"/>
    <property type="evidence" value="ECO:0007669"/>
    <property type="project" value="InterPro"/>
</dbReference>